<comment type="pathway">
    <text evidence="1">Cofactor biosynthesis; molybdopterin biosynthesis.</text>
</comment>
<evidence type="ECO:0000256" key="9">
    <source>
        <dbReference type="ARBA" id="ARBA00030407"/>
    </source>
</evidence>
<organism evidence="13 14">
    <name type="scientific">Parvularcula marina</name>
    <dbReference type="NCBI Taxonomy" id="2292771"/>
    <lineage>
        <taxon>Bacteria</taxon>
        <taxon>Pseudomonadati</taxon>
        <taxon>Pseudomonadota</taxon>
        <taxon>Alphaproteobacteria</taxon>
        <taxon>Parvularculales</taxon>
        <taxon>Parvularculaceae</taxon>
        <taxon>Parvularcula</taxon>
    </lineage>
</organism>
<dbReference type="RefSeq" id="WP_116391229.1">
    <property type="nucleotide sequence ID" value="NZ_QUQO01000001.1"/>
</dbReference>
<evidence type="ECO:0000256" key="5">
    <source>
        <dbReference type="ARBA" id="ARBA00023150"/>
    </source>
</evidence>
<dbReference type="UniPathway" id="UPA00344"/>
<dbReference type="CDD" id="cd00756">
    <property type="entry name" value="MoaE"/>
    <property type="match status" value="1"/>
</dbReference>
<evidence type="ECO:0000256" key="4">
    <source>
        <dbReference type="ARBA" id="ARBA00013858"/>
    </source>
</evidence>
<dbReference type="FunCoup" id="A0A371RGL3">
    <property type="interactions" value="497"/>
</dbReference>
<name>A0A371RGL3_9PROT</name>
<comment type="function">
    <text evidence="6">Converts molybdopterin precursor Z into molybdopterin. This requires the incorporation of two sulfur atoms into precursor Z to generate a dithiolene group. The sulfur is provided by MoaD.</text>
</comment>
<proteinExistence type="inferred from homology"/>
<dbReference type="AlphaFoldDB" id="A0A371RGL3"/>
<keyword evidence="14" id="KW-1185">Reference proteome</keyword>
<evidence type="ECO:0000256" key="7">
    <source>
        <dbReference type="ARBA" id="ARBA00026066"/>
    </source>
</evidence>
<gene>
    <name evidence="13" type="ORF">DX908_04465</name>
</gene>
<dbReference type="Gene3D" id="3.90.1170.40">
    <property type="entry name" value="Molybdopterin biosynthesis MoaE subunit"/>
    <property type="match status" value="1"/>
</dbReference>
<dbReference type="InterPro" id="IPR003448">
    <property type="entry name" value="Mopterin_biosynth_MoaE"/>
</dbReference>
<dbReference type="PANTHER" id="PTHR23404">
    <property type="entry name" value="MOLYBDOPTERIN SYNTHASE RELATED"/>
    <property type="match status" value="1"/>
</dbReference>
<dbReference type="Proteomes" id="UP000264589">
    <property type="component" value="Unassembled WGS sequence"/>
</dbReference>
<evidence type="ECO:0000256" key="2">
    <source>
        <dbReference type="ARBA" id="ARBA00005426"/>
    </source>
</evidence>
<evidence type="ECO:0000256" key="12">
    <source>
        <dbReference type="ARBA" id="ARBA00049878"/>
    </source>
</evidence>
<dbReference type="OrthoDB" id="9803224at2"/>
<dbReference type="InterPro" id="IPR036563">
    <property type="entry name" value="MoaE_sf"/>
</dbReference>
<comment type="catalytic activity">
    <reaction evidence="12">
        <text>2 [molybdopterin-synthase sulfur-carrier protein]-C-terminal-Gly-aminoethanethioate + cyclic pyranopterin phosphate + H2O = molybdopterin + 2 [molybdopterin-synthase sulfur-carrier protein]-C-terminal Gly-Gly + 2 H(+)</text>
        <dbReference type="Rhea" id="RHEA:26333"/>
        <dbReference type="Rhea" id="RHEA-COMP:12202"/>
        <dbReference type="Rhea" id="RHEA-COMP:19907"/>
        <dbReference type="ChEBI" id="CHEBI:15377"/>
        <dbReference type="ChEBI" id="CHEBI:15378"/>
        <dbReference type="ChEBI" id="CHEBI:58698"/>
        <dbReference type="ChEBI" id="CHEBI:59648"/>
        <dbReference type="ChEBI" id="CHEBI:90778"/>
        <dbReference type="ChEBI" id="CHEBI:232372"/>
        <dbReference type="EC" id="2.8.1.12"/>
    </reaction>
</comment>
<protein>
    <recommendedName>
        <fullName evidence="4">Molybdopterin synthase catalytic subunit</fullName>
        <ecNumber evidence="3">2.8.1.12</ecNumber>
    </recommendedName>
    <alternativeName>
        <fullName evidence="10">MPT synthase subunit 2</fullName>
    </alternativeName>
    <alternativeName>
        <fullName evidence="8">Molybdenum cofactor biosynthesis protein E</fullName>
    </alternativeName>
    <alternativeName>
        <fullName evidence="9">Molybdopterin-converting factor large subunit</fullName>
    </alternativeName>
    <alternativeName>
        <fullName evidence="11">Molybdopterin-converting factor subunit 2</fullName>
    </alternativeName>
</protein>
<dbReference type="EC" id="2.8.1.12" evidence="3"/>
<reference evidence="13 14" key="1">
    <citation type="submission" date="2018-08" db="EMBL/GenBank/DDBJ databases">
        <title>Parvularcula sp. SM1705, isolated from surface water of the South Sea China.</title>
        <authorList>
            <person name="Sun L."/>
        </authorList>
    </citation>
    <scope>NUCLEOTIDE SEQUENCE [LARGE SCALE GENOMIC DNA]</scope>
    <source>
        <strain evidence="13 14">SM1705</strain>
    </source>
</reference>
<dbReference type="SUPFAM" id="SSF54690">
    <property type="entry name" value="Molybdopterin synthase subunit MoaE"/>
    <property type="match status" value="1"/>
</dbReference>
<evidence type="ECO:0000256" key="1">
    <source>
        <dbReference type="ARBA" id="ARBA00005046"/>
    </source>
</evidence>
<dbReference type="Pfam" id="PF02391">
    <property type="entry name" value="MoaE"/>
    <property type="match status" value="1"/>
</dbReference>
<evidence type="ECO:0000256" key="8">
    <source>
        <dbReference type="ARBA" id="ARBA00029745"/>
    </source>
</evidence>
<accession>A0A371RGL3</accession>
<comment type="caution">
    <text evidence="13">The sequence shown here is derived from an EMBL/GenBank/DDBJ whole genome shotgun (WGS) entry which is preliminary data.</text>
</comment>
<comment type="subunit">
    <text evidence="7">Heterotetramer of 2 MoaD subunits and 2 MoaE subunits. Also stable as homodimer. The enzyme changes between these two forms during catalysis.</text>
</comment>
<evidence type="ECO:0000256" key="6">
    <source>
        <dbReference type="ARBA" id="ARBA00025448"/>
    </source>
</evidence>
<evidence type="ECO:0000256" key="11">
    <source>
        <dbReference type="ARBA" id="ARBA00032474"/>
    </source>
</evidence>
<dbReference type="GO" id="GO:0006777">
    <property type="term" value="P:Mo-molybdopterin cofactor biosynthetic process"/>
    <property type="evidence" value="ECO:0007669"/>
    <property type="project" value="UniProtKB-KW"/>
</dbReference>
<comment type="similarity">
    <text evidence="2">Belongs to the MoaE family.</text>
</comment>
<evidence type="ECO:0000313" key="13">
    <source>
        <dbReference type="EMBL" id="RFB04597.1"/>
    </source>
</evidence>
<evidence type="ECO:0000256" key="10">
    <source>
        <dbReference type="ARBA" id="ARBA00030781"/>
    </source>
</evidence>
<dbReference type="GO" id="GO:0030366">
    <property type="term" value="F:molybdopterin synthase activity"/>
    <property type="evidence" value="ECO:0007669"/>
    <property type="project" value="UniProtKB-EC"/>
</dbReference>
<evidence type="ECO:0000313" key="14">
    <source>
        <dbReference type="Proteomes" id="UP000264589"/>
    </source>
</evidence>
<dbReference type="InParanoid" id="A0A371RGL3"/>
<evidence type="ECO:0000256" key="3">
    <source>
        <dbReference type="ARBA" id="ARBA00011950"/>
    </source>
</evidence>
<dbReference type="EMBL" id="QUQO01000001">
    <property type="protein sequence ID" value="RFB04597.1"/>
    <property type="molecule type" value="Genomic_DNA"/>
</dbReference>
<sequence length="152" mass="17120">MKTTIRVTSIAFDPAEELRSFEAESGDNGAVVTFLGKVRKEDESAPVEALTLEHYPGLTEQSIKAACDEAGQRWPLGEILIIHRVGRMEPGAPIVQVIASSPHRRAAFEATDFLMDYLKTKALFWKKETRQGIDQWIEPRPEDHDDAARWSE</sequence>
<keyword evidence="5" id="KW-0501">Molybdenum cofactor biosynthesis</keyword>